<gene>
    <name evidence="3" type="ORF">BB560_005025</name>
</gene>
<dbReference type="EMBL" id="MBFS01001861">
    <property type="protein sequence ID" value="PVV00590.1"/>
    <property type="molecule type" value="Genomic_DNA"/>
</dbReference>
<dbReference type="SMART" id="SM00292">
    <property type="entry name" value="BRCT"/>
    <property type="match status" value="6"/>
</dbReference>
<dbReference type="PANTHER" id="PTHR47667:SF1">
    <property type="entry name" value="REGULATOR OF TY1 TRANSPOSITION PROTEIN 107"/>
    <property type="match status" value="1"/>
</dbReference>
<dbReference type="Pfam" id="PF16589">
    <property type="entry name" value="BRCT_2"/>
    <property type="match status" value="1"/>
</dbReference>
<feature type="compositionally biased region" description="Low complexity" evidence="1">
    <location>
        <begin position="749"/>
        <end position="758"/>
    </location>
</feature>
<feature type="compositionally biased region" description="Basic and acidic residues" evidence="1">
    <location>
        <begin position="673"/>
        <end position="689"/>
    </location>
</feature>
<comment type="caution">
    <text evidence="3">The sequence shown here is derived from an EMBL/GenBank/DDBJ whole genome shotgun (WGS) entry which is preliminary data.</text>
</comment>
<dbReference type="AlphaFoldDB" id="A0A2T9Z7N2"/>
<dbReference type="CDD" id="cd18432">
    <property type="entry name" value="BRCT_PAXIP1_rpt6_like"/>
    <property type="match status" value="1"/>
</dbReference>
<dbReference type="GO" id="GO:0005634">
    <property type="term" value="C:nucleus"/>
    <property type="evidence" value="ECO:0007669"/>
    <property type="project" value="TreeGrafter"/>
</dbReference>
<organism evidence="3 4">
    <name type="scientific">Smittium megazygosporum</name>
    <dbReference type="NCBI Taxonomy" id="133381"/>
    <lineage>
        <taxon>Eukaryota</taxon>
        <taxon>Fungi</taxon>
        <taxon>Fungi incertae sedis</taxon>
        <taxon>Zoopagomycota</taxon>
        <taxon>Kickxellomycotina</taxon>
        <taxon>Harpellomycetes</taxon>
        <taxon>Harpellales</taxon>
        <taxon>Legeriomycetaceae</taxon>
        <taxon>Smittium</taxon>
    </lineage>
</organism>
<dbReference type="GO" id="GO:1990683">
    <property type="term" value="P:DNA double-strand break attachment to nuclear envelope"/>
    <property type="evidence" value="ECO:0007669"/>
    <property type="project" value="TreeGrafter"/>
</dbReference>
<dbReference type="InterPro" id="IPR001357">
    <property type="entry name" value="BRCT_dom"/>
</dbReference>
<dbReference type="GO" id="GO:0035361">
    <property type="term" value="C:Cul8-RING ubiquitin ligase complex"/>
    <property type="evidence" value="ECO:0007669"/>
    <property type="project" value="TreeGrafter"/>
</dbReference>
<dbReference type="STRING" id="133381.A0A2T9Z7N2"/>
<accession>A0A2T9Z7N2</accession>
<reference evidence="3 4" key="1">
    <citation type="journal article" date="2018" name="MBio">
        <title>Comparative Genomics Reveals the Core Gene Toolbox for the Fungus-Insect Symbiosis.</title>
        <authorList>
            <person name="Wang Y."/>
            <person name="Stata M."/>
            <person name="Wang W."/>
            <person name="Stajich J.E."/>
            <person name="White M.M."/>
            <person name="Moncalvo J.M."/>
        </authorList>
    </citation>
    <scope>NUCLEOTIDE SEQUENCE [LARGE SCALE GENOMIC DNA]</scope>
    <source>
        <strain evidence="3 4">SC-DP-2</strain>
    </source>
</reference>
<feature type="region of interest" description="Disordered" evidence="1">
    <location>
        <begin position="657"/>
        <end position="689"/>
    </location>
</feature>
<feature type="compositionally biased region" description="Basic and acidic residues" evidence="1">
    <location>
        <begin position="760"/>
        <end position="773"/>
    </location>
</feature>
<evidence type="ECO:0000259" key="2">
    <source>
        <dbReference type="PROSITE" id="PS50172"/>
    </source>
</evidence>
<feature type="compositionally biased region" description="Basic and acidic residues" evidence="1">
    <location>
        <begin position="844"/>
        <end position="854"/>
    </location>
</feature>
<feature type="domain" description="BRCT" evidence="2">
    <location>
        <begin position="442"/>
        <end position="516"/>
    </location>
</feature>
<evidence type="ECO:0000256" key="1">
    <source>
        <dbReference type="SAM" id="MobiDB-lite"/>
    </source>
</evidence>
<feature type="compositionally biased region" description="Polar residues" evidence="1">
    <location>
        <begin position="797"/>
        <end position="806"/>
    </location>
</feature>
<sequence>MSNKPHSSEQKKNTLIFQNVIFWINPNIDSEERATLIDALTSGGARNSESSETADKEVSKGKIRGLAINVPPGLEFRVYRFPFFSNLKTGPDGAESLSNDSATNSSIQTITHVITKDIHFPEYLSILGQPIKIITPTWVHHSLRFNALQDEKFYNPHPKNIFSGLIVTASQLPVNDREALYGGILAYGGQYKLNLSKAVTHLVLLTGTGGKYDQVMANPKLKIKVILPHWFEQCINLGILVDEKPYLFPDPQIFNLISRNPEPKDSFQLESENTENTTLDKCDTINQVERHFKDTGMLVENENASSNPEGLCFLGGYNISFSIALLGSIDQNLIKEFQKSIESFGGTFVLPSQKNPENSDIVDYEWTPSLFNKIDILVCQSREGYDYYAATLTGKLVGSLVWLIKILKLENLFVPSLHIFDYPILTYSIFPQNPNTEKSPKYVIGLSGYFGAKKAYLQRLVTNMGGLYAPKLAKDVHTHLVASDPTTTKFESARGWNCHVINHLWLENSFQEQKVLSITHPNFTYWPPLSEIALNSVVGKFDQIKPEVLKESIPTFHEKFKELLVKSPPPSDGFDNPERVAKNMNIISISQKNELLVHGQELSSLNLSNQMRLFIFLAETLNFDIISDLSIIKSINEQTLYPEVFNSEGKLLRTLPSDDSKQFESVSDSSEGQQDHNDTKRGKNKQLKKELKDELISDGIANFDGSVGDKTRKTTNRGKLKGSVEVQMEAVQMYEKKLLPGNSEPLPNKSLTRGSRSKSSSKDEDNQFHETSKLSKKSRRDSSLRVLENDGSEPNGERTSALGNAQKNKKRRVLDKSSSKNSVSVSSSSSSSSQDLDNLKSSSRRAELKNSKSSDMEIENQEFVNLIFTQANLTDSEEKQIKKMGGHITASVKNATHLVSNGIKRTSKFLQILTEGNAWIVSPQWLSDSISLKRWIKLDCENPPDDVLSLIKERNNNLQVKDLRPYRWWWQVGYGIQDREIESKYNFKLESSFYSARTTKLFENVIFYVTPNVQPPIDTLKLLIKSGNGTLKQNLSARKINDLISFVMEGSTQAENETSDVSSSSEKEQSGSSGEKDSAKKLVVISCEQDKHLWAPFLSFPDVSVTAHKKIKDGKDRVSS</sequence>
<feature type="compositionally biased region" description="Polar residues" evidence="1">
    <location>
        <begin position="663"/>
        <end position="672"/>
    </location>
</feature>
<feature type="compositionally biased region" description="Low complexity" evidence="1">
    <location>
        <begin position="819"/>
        <end position="841"/>
    </location>
</feature>
<feature type="region of interest" description="Disordered" evidence="1">
    <location>
        <begin position="737"/>
        <end position="854"/>
    </location>
</feature>
<dbReference type="CDD" id="cd17744">
    <property type="entry name" value="BRCT_MDC1_rpt1"/>
    <property type="match status" value="1"/>
</dbReference>
<proteinExistence type="predicted"/>
<protein>
    <recommendedName>
        <fullName evidence="2">BRCT domain-containing protein</fullName>
    </recommendedName>
</protein>
<dbReference type="InterPro" id="IPR036420">
    <property type="entry name" value="BRCT_dom_sf"/>
</dbReference>
<dbReference type="Pfam" id="PF12738">
    <property type="entry name" value="PTCB-BRCT"/>
    <property type="match status" value="2"/>
</dbReference>
<dbReference type="Proteomes" id="UP000245609">
    <property type="component" value="Unassembled WGS sequence"/>
</dbReference>
<evidence type="ECO:0000313" key="3">
    <source>
        <dbReference type="EMBL" id="PVV00590.1"/>
    </source>
</evidence>
<feature type="region of interest" description="Disordered" evidence="1">
    <location>
        <begin position="702"/>
        <end position="721"/>
    </location>
</feature>
<dbReference type="PROSITE" id="PS50172">
    <property type="entry name" value="BRCT"/>
    <property type="match status" value="3"/>
</dbReference>
<feature type="non-terminal residue" evidence="3">
    <location>
        <position position="1120"/>
    </location>
</feature>
<feature type="domain" description="BRCT" evidence="2">
    <location>
        <begin position="878"/>
        <end position="939"/>
    </location>
</feature>
<keyword evidence="4" id="KW-1185">Reference proteome</keyword>
<dbReference type="Gene3D" id="3.40.50.10190">
    <property type="entry name" value="BRCT domain"/>
    <property type="match status" value="5"/>
</dbReference>
<dbReference type="Pfam" id="PF16770">
    <property type="entry name" value="RTT107_BRCT_5"/>
    <property type="match status" value="1"/>
</dbReference>
<feature type="domain" description="BRCT" evidence="2">
    <location>
        <begin position="157"/>
        <end position="248"/>
    </location>
</feature>
<feature type="compositionally biased region" description="Basic and acidic residues" evidence="1">
    <location>
        <begin position="1065"/>
        <end position="1078"/>
    </location>
</feature>
<dbReference type="OrthoDB" id="342264at2759"/>
<evidence type="ECO:0000313" key="4">
    <source>
        <dbReference type="Proteomes" id="UP000245609"/>
    </source>
</evidence>
<dbReference type="CDD" id="cd18436">
    <property type="entry name" value="BRCT_BRC1_like_rpt2"/>
    <property type="match status" value="1"/>
</dbReference>
<dbReference type="PANTHER" id="PTHR47667">
    <property type="entry name" value="REGULATOR OF TY1 TRANSPOSITION PROTEIN 107"/>
    <property type="match status" value="1"/>
</dbReference>
<name>A0A2T9Z7N2_9FUNG</name>
<dbReference type="InterPro" id="IPR053036">
    <property type="entry name" value="CellCycle_DNARepair_Reg"/>
</dbReference>
<dbReference type="GO" id="GO:0006302">
    <property type="term" value="P:double-strand break repair"/>
    <property type="evidence" value="ECO:0007669"/>
    <property type="project" value="TreeGrafter"/>
</dbReference>
<feature type="region of interest" description="Disordered" evidence="1">
    <location>
        <begin position="1054"/>
        <end position="1078"/>
    </location>
</feature>
<dbReference type="SUPFAM" id="SSF52113">
    <property type="entry name" value="BRCT domain"/>
    <property type="match status" value="4"/>
</dbReference>